<feature type="chain" id="PRO_5045663060" evidence="1">
    <location>
        <begin position="30"/>
        <end position="270"/>
    </location>
</feature>
<dbReference type="PANTHER" id="PTHR35535:SF1">
    <property type="entry name" value="HEAT SHOCK PROTEIN HSLJ"/>
    <property type="match status" value="1"/>
</dbReference>
<dbReference type="Proteomes" id="UP001303211">
    <property type="component" value="Chromosome"/>
</dbReference>
<dbReference type="InterPro" id="IPR025485">
    <property type="entry name" value="DUF4377"/>
</dbReference>
<accession>A0ABZ0J7U6</accession>
<keyword evidence="5" id="KW-1185">Reference proteome</keyword>
<feature type="domain" description="DUF306" evidence="2">
    <location>
        <begin position="73"/>
        <end position="157"/>
    </location>
</feature>
<evidence type="ECO:0000313" key="5">
    <source>
        <dbReference type="Proteomes" id="UP001303211"/>
    </source>
</evidence>
<dbReference type="PANTHER" id="PTHR35535">
    <property type="entry name" value="HEAT SHOCK PROTEIN HSLJ"/>
    <property type="match status" value="1"/>
</dbReference>
<organism evidence="4 5">
    <name type="scientific">Diaphorobacter limosus</name>
    <dbReference type="NCBI Taxonomy" id="3036128"/>
    <lineage>
        <taxon>Bacteria</taxon>
        <taxon>Pseudomonadati</taxon>
        <taxon>Pseudomonadota</taxon>
        <taxon>Betaproteobacteria</taxon>
        <taxon>Burkholderiales</taxon>
        <taxon>Comamonadaceae</taxon>
        <taxon>Diaphorobacter</taxon>
    </lineage>
</organism>
<dbReference type="PROSITE" id="PS51257">
    <property type="entry name" value="PROKAR_LIPOPROTEIN"/>
    <property type="match status" value="1"/>
</dbReference>
<sequence>MNKNQRTTLHTLYVLALAALMGACTSAPSQPAAPMPPTIAQHSTPDLASYDWNLTAAFDAQGQPDGRWLLAGREPLQLHFEDQRLSVRKLCNVLGADFGTQGNDIQLTQTMSTKRACADQALMQLEDRVGALLPTMKRYQLRAAGTPELQLWFADGSRWELAGQPTPQTQYGGPAERIFLEVAPERVACSHGVMKNAQCLRVREIRYADNGVKQSVGEWQMFYGEIQGWQHEKGMRNVLRINRYAVKTPPADASAYAYVLDMVVETERVK</sequence>
<dbReference type="RefSeq" id="WP_317702330.1">
    <property type="nucleotide sequence ID" value="NZ_CP136921.1"/>
</dbReference>
<dbReference type="InterPro" id="IPR038670">
    <property type="entry name" value="HslJ-like_sf"/>
</dbReference>
<dbReference type="Pfam" id="PF14302">
    <property type="entry name" value="DUF4377"/>
    <property type="match status" value="1"/>
</dbReference>
<evidence type="ECO:0000259" key="3">
    <source>
        <dbReference type="Pfam" id="PF14302"/>
    </source>
</evidence>
<evidence type="ECO:0000259" key="2">
    <source>
        <dbReference type="Pfam" id="PF03724"/>
    </source>
</evidence>
<evidence type="ECO:0000256" key="1">
    <source>
        <dbReference type="SAM" id="SignalP"/>
    </source>
</evidence>
<dbReference type="Pfam" id="PF03724">
    <property type="entry name" value="META"/>
    <property type="match status" value="1"/>
</dbReference>
<evidence type="ECO:0000313" key="4">
    <source>
        <dbReference type="EMBL" id="WOO32913.1"/>
    </source>
</evidence>
<gene>
    <name evidence="4" type="ORF">P4826_01965</name>
</gene>
<dbReference type="InterPro" id="IPR005184">
    <property type="entry name" value="DUF306_Meta_HslJ"/>
</dbReference>
<protein>
    <submittedName>
        <fullName evidence="4">DUF4377 domain-containing protein</fullName>
    </submittedName>
</protein>
<dbReference type="EMBL" id="CP136921">
    <property type="protein sequence ID" value="WOO32913.1"/>
    <property type="molecule type" value="Genomic_DNA"/>
</dbReference>
<dbReference type="InterPro" id="IPR053147">
    <property type="entry name" value="Hsp_HslJ-like"/>
</dbReference>
<dbReference type="Gene3D" id="2.40.128.270">
    <property type="match status" value="1"/>
</dbReference>
<name>A0ABZ0J7U6_9BURK</name>
<proteinExistence type="predicted"/>
<keyword evidence="1" id="KW-0732">Signal</keyword>
<feature type="signal peptide" evidence="1">
    <location>
        <begin position="1"/>
        <end position="29"/>
    </location>
</feature>
<feature type="domain" description="DUF4377" evidence="3">
    <location>
        <begin position="181"/>
        <end position="265"/>
    </location>
</feature>
<reference evidence="4 5" key="1">
    <citation type="submission" date="2023-03" db="EMBL/GenBank/DDBJ databases">
        <title>Diaphorobacter basophil sp. nov., isolated from a sewage-treatment plant.</title>
        <authorList>
            <person name="Yang K."/>
        </authorList>
    </citation>
    <scope>NUCLEOTIDE SEQUENCE [LARGE SCALE GENOMIC DNA]</scope>
    <source>
        <strain evidence="4 5">Y-1</strain>
    </source>
</reference>